<comment type="pathway">
    <text evidence="13">Sulfur metabolism; glutathione biosynthesis; glutathione from L-cysteine and L-glutamate: step 2/2.</text>
</comment>
<evidence type="ECO:0000256" key="4">
    <source>
        <dbReference type="ARBA" id="ARBA00022598"/>
    </source>
</evidence>
<keyword evidence="4 13" id="KW-0436">Ligase</keyword>
<dbReference type="SUPFAM" id="SSF55931">
    <property type="entry name" value="Glutamine synthetase/guanido kinase"/>
    <property type="match status" value="1"/>
</dbReference>
<evidence type="ECO:0000313" key="15">
    <source>
        <dbReference type="EMBL" id="AFS79173.1"/>
    </source>
</evidence>
<dbReference type="GO" id="GO:0046872">
    <property type="term" value="F:metal ion binding"/>
    <property type="evidence" value="ECO:0007669"/>
    <property type="project" value="UniProtKB-KW"/>
</dbReference>
<dbReference type="Proteomes" id="UP000006094">
    <property type="component" value="Chromosome"/>
</dbReference>
<dbReference type="Gene3D" id="3.30.1490.20">
    <property type="entry name" value="ATP-grasp fold, A domain"/>
    <property type="match status" value="1"/>
</dbReference>
<dbReference type="PATRIC" id="fig|1128398.3.peg.2242"/>
<keyword evidence="7 13" id="KW-0547">Nucleotide-binding</keyword>
<organism evidence="15 16">
    <name type="scientific">Gottschalkia acidurici (strain ATCC 7906 / DSM 604 / BCRC 14475 / CIP 104303 / KCTC 5404 / NCIMB 10678 / 9a)</name>
    <name type="common">Clostridium acidurici</name>
    <dbReference type="NCBI Taxonomy" id="1128398"/>
    <lineage>
        <taxon>Bacteria</taxon>
        <taxon>Bacillati</taxon>
        <taxon>Bacillota</taxon>
        <taxon>Tissierellia</taxon>
        <taxon>Tissierellales</taxon>
        <taxon>Gottschalkiaceae</taxon>
        <taxon>Gottschalkia</taxon>
    </lineage>
</organism>
<evidence type="ECO:0000256" key="7">
    <source>
        <dbReference type="ARBA" id="ARBA00022741"/>
    </source>
</evidence>
<dbReference type="GO" id="GO:0004363">
    <property type="term" value="F:glutathione synthase activity"/>
    <property type="evidence" value="ECO:0007669"/>
    <property type="project" value="UniProtKB-UniRule"/>
</dbReference>
<gene>
    <name evidence="13 15" type="primary">gshAB</name>
    <name evidence="13" type="synonym">gshF</name>
    <name evidence="15" type="ordered locus">Curi_c21700</name>
</gene>
<keyword evidence="16" id="KW-1185">Reference proteome</keyword>
<evidence type="ECO:0000259" key="14">
    <source>
        <dbReference type="PROSITE" id="PS50975"/>
    </source>
</evidence>
<evidence type="ECO:0000256" key="13">
    <source>
        <dbReference type="HAMAP-Rule" id="MF_00782"/>
    </source>
</evidence>
<dbReference type="AlphaFoldDB" id="K0AZE5"/>
<evidence type="ECO:0000256" key="11">
    <source>
        <dbReference type="ARBA" id="ARBA00023268"/>
    </source>
</evidence>
<evidence type="ECO:0000256" key="1">
    <source>
        <dbReference type="ARBA" id="ARBA00001936"/>
    </source>
</evidence>
<dbReference type="HOGENOM" id="CLU_020728_1_0_9"/>
<dbReference type="InterPro" id="IPR006334">
    <property type="entry name" value="Glut_cys_ligase"/>
</dbReference>
<dbReference type="InterPro" id="IPR014746">
    <property type="entry name" value="Gln_synth/guanido_kin_cat_dom"/>
</dbReference>
<dbReference type="GO" id="GO:0005829">
    <property type="term" value="C:cytosol"/>
    <property type="evidence" value="ECO:0007669"/>
    <property type="project" value="TreeGrafter"/>
</dbReference>
<comment type="subunit">
    <text evidence="13">Monomer.</text>
</comment>
<protein>
    <recommendedName>
        <fullName evidence="13">Glutathione biosynthesis bifunctional protein GshAB</fullName>
    </recommendedName>
    <alternativeName>
        <fullName evidence="13">Gamma-GCS-GS</fullName>
        <shortName evidence="13">GCS-GS</shortName>
    </alternativeName>
    <domain>
        <recommendedName>
            <fullName evidence="13">Glutamate--cysteine ligase</fullName>
            <ecNumber evidence="13">6.3.2.2</ecNumber>
        </recommendedName>
        <alternativeName>
            <fullName evidence="13">Gamma-ECS</fullName>
            <shortName evidence="13">GCS</shortName>
        </alternativeName>
        <alternativeName>
            <fullName evidence="13">Gamma-glutamylcysteine synthetase</fullName>
        </alternativeName>
    </domain>
    <domain>
        <recommendedName>
            <fullName evidence="13">Glutathione synthetase</fullName>
            <ecNumber evidence="13">6.3.2.3</ecNumber>
        </recommendedName>
        <alternativeName>
            <fullName evidence="13">GSH synthetase</fullName>
            <shortName evidence="13">GS</shortName>
            <shortName evidence="13">GSH-S</shortName>
            <shortName evidence="13">GSHase</shortName>
        </alternativeName>
        <alternativeName>
            <fullName evidence="13">Glutathione synthase</fullName>
        </alternativeName>
    </domain>
</protein>
<evidence type="ECO:0000256" key="3">
    <source>
        <dbReference type="ARBA" id="ARBA00005006"/>
    </source>
</evidence>
<reference evidence="15 16" key="1">
    <citation type="journal article" date="2012" name="PLoS ONE">
        <title>The purine-utilizing bacterium Clostridium acidurici 9a: a genome-guided metabolic reconsideration.</title>
        <authorList>
            <person name="Hartwich K."/>
            <person name="Poehlein A."/>
            <person name="Daniel R."/>
        </authorList>
    </citation>
    <scope>NUCLEOTIDE SEQUENCE [LARGE SCALE GENOMIC DNA]</scope>
    <source>
        <strain evidence="16">ATCC 7906 / DSM 604 / BCRC 14475 / CIP 104303 / KCTC 5404 / NCIMB 10678 / 9a</strain>
    </source>
</reference>
<comment type="cofactor">
    <cofactor evidence="1">
        <name>Mn(2+)</name>
        <dbReference type="ChEBI" id="CHEBI:29035"/>
    </cofactor>
</comment>
<dbReference type="PANTHER" id="PTHR38761">
    <property type="entry name" value="GLUTAMATE--CYSTEINE LIGASE"/>
    <property type="match status" value="1"/>
</dbReference>
<dbReference type="InterPro" id="IPR011761">
    <property type="entry name" value="ATP-grasp"/>
</dbReference>
<dbReference type="Pfam" id="PF02655">
    <property type="entry name" value="ATP-grasp_3"/>
    <property type="match status" value="1"/>
</dbReference>
<accession>K0AZE5</accession>
<keyword evidence="11 13" id="KW-0511">Multifunctional enzyme</keyword>
<dbReference type="NCBIfam" id="NF002688">
    <property type="entry name" value="PRK02471.1"/>
    <property type="match status" value="1"/>
</dbReference>
<dbReference type="InterPro" id="IPR007370">
    <property type="entry name" value="Glu_cys_ligase"/>
</dbReference>
<dbReference type="GO" id="GO:0005524">
    <property type="term" value="F:ATP binding"/>
    <property type="evidence" value="ECO:0007669"/>
    <property type="project" value="UniProtKB-UniRule"/>
</dbReference>
<dbReference type="Gene3D" id="3.30.470.20">
    <property type="entry name" value="ATP-grasp fold, B domain"/>
    <property type="match status" value="2"/>
</dbReference>
<comment type="function">
    <text evidence="13">Synthesizes glutathione from L-glutamate and L-cysteine via gamma-L-glutamyl-L-cysteine.</text>
</comment>
<feature type="domain" description="ATP-grasp" evidence="14">
    <location>
        <begin position="522"/>
        <end position="778"/>
    </location>
</feature>
<dbReference type="HAMAP" id="MF_00782">
    <property type="entry name" value="Glut_biosynth"/>
    <property type="match status" value="1"/>
</dbReference>
<feature type="region of interest" description="Glutamate--cysteine ligase" evidence="13">
    <location>
        <begin position="1"/>
        <end position="355"/>
    </location>
</feature>
<comment type="pathway">
    <text evidence="3 13">Sulfur metabolism; glutathione biosynthesis; glutathione from L-cysteine and L-glutamate: step 1/2.</text>
</comment>
<keyword evidence="9" id="KW-0460">Magnesium</keyword>
<keyword evidence="6" id="KW-0479">Metal-binding</keyword>
<dbReference type="UniPathway" id="UPA00142">
    <property type="reaction ID" value="UER00209"/>
</dbReference>
<dbReference type="OrthoDB" id="9803907at2"/>
<dbReference type="InterPro" id="IPR003806">
    <property type="entry name" value="ATP-grasp_PylC-type"/>
</dbReference>
<evidence type="ECO:0000256" key="10">
    <source>
        <dbReference type="ARBA" id="ARBA00023211"/>
    </source>
</evidence>
<dbReference type="PROSITE" id="PS50975">
    <property type="entry name" value="ATP_GRASP"/>
    <property type="match status" value="1"/>
</dbReference>
<comment type="catalytic activity">
    <reaction evidence="13">
        <text>gamma-L-glutamyl-L-cysteine + glycine + ATP = glutathione + ADP + phosphate + H(+)</text>
        <dbReference type="Rhea" id="RHEA:13557"/>
        <dbReference type="ChEBI" id="CHEBI:15378"/>
        <dbReference type="ChEBI" id="CHEBI:30616"/>
        <dbReference type="ChEBI" id="CHEBI:43474"/>
        <dbReference type="ChEBI" id="CHEBI:57305"/>
        <dbReference type="ChEBI" id="CHEBI:57925"/>
        <dbReference type="ChEBI" id="CHEBI:58173"/>
        <dbReference type="ChEBI" id="CHEBI:456216"/>
        <dbReference type="EC" id="6.3.2.3"/>
    </reaction>
</comment>
<evidence type="ECO:0000256" key="8">
    <source>
        <dbReference type="ARBA" id="ARBA00022840"/>
    </source>
</evidence>
<comment type="similarity">
    <text evidence="13">In the N-terminal section; belongs to the glutamate--cysteine ligase type 1 family. Type 2 subfamily.</text>
</comment>
<dbReference type="eggNOG" id="COG0189">
    <property type="taxonomic scope" value="Bacteria"/>
</dbReference>
<evidence type="ECO:0000256" key="12">
    <source>
        <dbReference type="ARBA" id="ARBA00048819"/>
    </source>
</evidence>
<dbReference type="InterPro" id="IPR040657">
    <property type="entry name" value="GshAB_ATP-grasp"/>
</dbReference>
<dbReference type="STRING" id="1128398.Curi_c21700"/>
<dbReference type="eggNOG" id="COG2918">
    <property type="taxonomic scope" value="Bacteria"/>
</dbReference>
<keyword evidence="5 13" id="KW-0317">Glutathione biosynthesis</keyword>
<comment type="cofactor">
    <cofactor evidence="2">
        <name>Mg(2+)</name>
        <dbReference type="ChEBI" id="CHEBI:18420"/>
    </cofactor>
</comment>
<keyword evidence="10" id="KW-0464">Manganese</keyword>
<dbReference type="PANTHER" id="PTHR38761:SF1">
    <property type="entry name" value="GLUTAMATE--CYSTEINE LIGASE"/>
    <property type="match status" value="1"/>
</dbReference>
<keyword evidence="8 13" id="KW-0067">ATP-binding</keyword>
<evidence type="ECO:0000256" key="2">
    <source>
        <dbReference type="ARBA" id="ARBA00001946"/>
    </source>
</evidence>
<dbReference type="Gene3D" id="3.30.590.20">
    <property type="match status" value="1"/>
</dbReference>
<dbReference type="RefSeq" id="WP_014968309.1">
    <property type="nucleotide sequence ID" value="NC_018664.1"/>
</dbReference>
<name>K0AZE5_GOTA9</name>
<dbReference type="InterPro" id="IPR013815">
    <property type="entry name" value="ATP_grasp_subdomain_1"/>
</dbReference>
<evidence type="ECO:0000256" key="5">
    <source>
        <dbReference type="ARBA" id="ARBA00022684"/>
    </source>
</evidence>
<evidence type="ECO:0000256" key="6">
    <source>
        <dbReference type="ARBA" id="ARBA00022723"/>
    </source>
</evidence>
<dbReference type="GO" id="GO:0004357">
    <property type="term" value="F:glutamate-cysteine ligase activity"/>
    <property type="evidence" value="ECO:0007669"/>
    <property type="project" value="UniProtKB-UniRule"/>
</dbReference>
<dbReference type="EC" id="6.3.2.2" evidence="13"/>
<dbReference type="KEGG" id="cad:Curi_c21700"/>
<comment type="catalytic activity">
    <reaction evidence="12 13">
        <text>L-cysteine + L-glutamate + ATP = gamma-L-glutamyl-L-cysteine + ADP + phosphate + H(+)</text>
        <dbReference type="Rhea" id="RHEA:13285"/>
        <dbReference type="ChEBI" id="CHEBI:15378"/>
        <dbReference type="ChEBI" id="CHEBI:29985"/>
        <dbReference type="ChEBI" id="CHEBI:30616"/>
        <dbReference type="ChEBI" id="CHEBI:35235"/>
        <dbReference type="ChEBI" id="CHEBI:43474"/>
        <dbReference type="ChEBI" id="CHEBI:58173"/>
        <dbReference type="ChEBI" id="CHEBI:456216"/>
        <dbReference type="EC" id="6.3.2.2"/>
    </reaction>
</comment>
<dbReference type="Pfam" id="PF18419">
    <property type="entry name" value="ATP-grasp_6"/>
    <property type="match status" value="1"/>
</dbReference>
<dbReference type="NCBIfam" id="TIGR01435">
    <property type="entry name" value="glu_cys_lig_rel"/>
    <property type="match status" value="1"/>
</dbReference>
<proteinExistence type="inferred from homology"/>
<evidence type="ECO:0000313" key="16">
    <source>
        <dbReference type="Proteomes" id="UP000006094"/>
    </source>
</evidence>
<dbReference type="EC" id="6.3.2.3" evidence="13"/>
<dbReference type="Pfam" id="PF04262">
    <property type="entry name" value="Glu_cys_ligase"/>
    <property type="match status" value="1"/>
</dbReference>
<sequence length="779" mass="89984">MKILDKKIVKFIQDNNLKKELLIGRFGLEKENLRVGYDGKLALTPHPKQFGQKIKNLYIKTDFSESQVEMITPAFRTLEESYNFLENLQNIVSLELDGELLWPQSSPSVLVDEKDIPIADFGPLDTGEKEYRETLSKKYGKKNQLISGIHYNFSFSDKLLKKLYDEFGKNTSFKDFKNKVYLKVTKGLLQYRWLAMYLTGASPIVHNTHDERCINTMESNDGENYFLKDNVSFRNGIYGYKNKKDYIIPYDNVENYVKTIKGLVEDGEISDPREFYSTVRLRAKDNKDLLNSLLSDGISYLEIRYIDLNPFNKNGIDLETLYLIHLFILYSLIKEDEEFGEESQKVAYKNHEIAVGLGLKKNLEIYERLDKKVPLYKLGEDILNEVRKLIDIIGQKEEFLNQIIDNSIKKVKNPEETIAYKVLKESENKKYVSFHLNKAKEYLEESKKDEFRLKGYEDLELSTQILLKDAIKKGINYEILDRLDNFILLDNGEKKEYIKQATKTSLDTYSTVMVMENKVVTKKVLDKEGIRVPAGKDYTDAFKAKEDFELFQGKKIVIKPKSTNFGIGITIFKDKFTKESYERAVDIAFENDSSVLVEEFIEGKEYRFIVIGENVEGVLNRVPANVMGDGKRTITELVKEKNKDFLRGKGYTTPLEKINLGEAEEMFLESQGKNFDYVPLKDEVIYIRENSNISTGGDSIDFTDDILDEYKEIAIKSAKAVGALICGVDMMIENIKEKPTEDNYGIIELNFNPAIHIHCYPYKGKNRKLGDKILDLLNM</sequence>
<dbReference type="EMBL" id="CP003326">
    <property type="protein sequence ID" value="AFS79173.1"/>
    <property type="molecule type" value="Genomic_DNA"/>
</dbReference>
<evidence type="ECO:0000256" key="9">
    <source>
        <dbReference type="ARBA" id="ARBA00022842"/>
    </source>
</evidence>
<dbReference type="InterPro" id="IPR006335">
    <property type="entry name" value="Glut_biosynth"/>
</dbReference>
<dbReference type="SUPFAM" id="SSF56059">
    <property type="entry name" value="Glutathione synthetase ATP-binding domain-like"/>
    <property type="match status" value="1"/>
</dbReference>